<gene>
    <name evidence="3" type="ORF">WJX75_002862</name>
</gene>
<feature type="region of interest" description="Disordered" evidence="2">
    <location>
        <begin position="151"/>
        <end position="178"/>
    </location>
</feature>
<organism evidence="3 4">
    <name type="scientific">Coccomyxa subellipsoidea</name>
    <dbReference type="NCBI Taxonomy" id="248742"/>
    <lineage>
        <taxon>Eukaryota</taxon>
        <taxon>Viridiplantae</taxon>
        <taxon>Chlorophyta</taxon>
        <taxon>core chlorophytes</taxon>
        <taxon>Trebouxiophyceae</taxon>
        <taxon>Trebouxiophyceae incertae sedis</taxon>
        <taxon>Coccomyxaceae</taxon>
        <taxon>Coccomyxa</taxon>
    </lineage>
</organism>
<evidence type="ECO:0000256" key="1">
    <source>
        <dbReference type="SAM" id="Coils"/>
    </source>
</evidence>
<feature type="coiled-coil region" evidence="1">
    <location>
        <begin position="40"/>
        <end position="74"/>
    </location>
</feature>
<evidence type="ECO:0000313" key="3">
    <source>
        <dbReference type="EMBL" id="KAK9917292.1"/>
    </source>
</evidence>
<reference evidence="3 4" key="1">
    <citation type="journal article" date="2024" name="Nat. Commun.">
        <title>Phylogenomics reveals the evolutionary origins of lichenization in chlorophyte algae.</title>
        <authorList>
            <person name="Puginier C."/>
            <person name="Libourel C."/>
            <person name="Otte J."/>
            <person name="Skaloud P."/>
            <person name="Haon M."/>
            <person name="Grisel S."/>
            <person name="Petersen M."/>
            <person name="Berrin J.G."/>
            <person name="Delaux P.M."/>
            <person name="Dal Grande F."/>
            <person name="Keller J."/>
        </authorList>
    </citation>
    <scope>NUCLEOTIDE SEQUENCE [LARGE SCALE GENOMIC DNA]</scope>
    <source>
        <strain evidence="3 4">SAG 216-7</strain>
    </source>
</reference>
<feature type="region of interest" description="Disordered" evidence="2">
    <location>
        <begin position="205"/>
        <end position="305"/>
    </location>
</feature>
<feature type="compositionally biased region" description="Low complexity" evidence="2">
    <location>
        <begin position="163"/>
        <end position="178"/>
    </location>
</feature>
<evidence type="ECO:0000313" key="4">
    <source>
        <dbReference type="Proteomes" id="UP001491310"/>
    </source>
</evidence>
<dbReference type="EMBL" id="JALJOT010000002">
    <property type="protein sequence ID" value="KAK9917292.1"/>
    <property type="molecule type" value="Genomic_DNA"/>
</dbReference>
<keyword evidence="4" id="KW-1185">Reference proteome</keyword>
<sequence length="417" mass="44657">MNAQLKDTQSDKWYLEIAKTGLEDRVAHLAAALVQAEGFSEQMDLKCAEQEQTLKALRAKLDAAEAELRRSAQLQRARLVYLDMELELCRDRKAKQALERVIEVLGEADSPLLAMSSAGDQDALRACLLQRFRSSTVGTVHGCWPVGFGSRKGTSRSGASNGDAALSASAPASPSLLSSRLDRSPLEVAQALKASQLLDLAAMRKTSSFGPNTPGRTEDSARESWGGLSATAHAATQPSVHSSVHRGAVAGTAARENQAHHDQSILRADSAQEVPVKRRATGRFPSWSRGKQTTKSEQSNDVTDDAVTQSSAFSGEIWPSTPSTGQDGSADMFWASEHAPSEKNAEADVRMSAHTALEMAATPSGRLAFAHSVMPMISDIGRQLAAQYSVVFDSGRVRDTQLQSAEPDCEDPNVAAI</sequence>
<feature type="compositionally biased region" description="Polar residues" evidence="2">
    <location>
        <begin position="205"/>
        <end position="215"/>
    </location>
</feature>
<protein>
    <submittedName>
        <fullName evidence="3">Uncharacterized protein</fullName>
    </submittedName>
</protein>
<dbReference type="Proteomes" id="UP001491310">
    <property type="component" value="Unassembled WGS sequence"/>
</dbReference>
<comment type="caution">
    <text evidence="3">The sequence shown here is derived from an EMBL/GenBank/DDBJ whole genome shotgun (WGS) entry which is preliminary data.</text>
</comment>
<accession>A0ABR2Z035</accession>
<proteinExistence type="predicted"/>
<evidence type="ECO:0000256" key="2">
    <source>
        <dbReference type="SAM" id="MobiDB-lite"/>
    </source>
</evidence>
<keyword evidence="1" id="KW-0175">Coiled coil</keyword>
<name>A0ABR2Z035_9CHLO</name>
<feature type="compositionally biased region" description="Polar residues" evidence="2">
    <location>
        <begin position="289"/>
        <end position="305"/>
    </location>
</feature>